<feature type="transmembrane region" description="Helical" evidence="3">
    <location>
        <begin position="125"/>
        <end position="143"/>
    </location>
</feature>
<keyword evidence="6" id="KW-0548">Nucleotidyltransferase</keyword>
<evidence type="ECO:0000313" key="7">
    <source>
        <dbReference type="Proteomes" id="UP001269267"/>
    </source>
</evidence>
<comment type="caution">
    <text evidence="6">The sequence shown here is derived from an EMBL/GenBank/DDBJ whole genome shotgun (WGS) entry which is preliminary data.</text>
</comment>
<feature type="domain" description="CHASE" evidence="4">
    <location>
        <begin position="279"/>
        <end position="375"/>
    </location>
</feature>
<evidence type="ECO:0000259" key="5">
    <source>
        <dbReference type="PROSITE" id="PS50887"/>
    </source>
</evidence>
<dbReference type="PROSITE" id="PS50839">
    <property type="entry name" value="CHASE"/>
    <property type="match status" value="1"/>
</dbReference>
<evidence type="ECO:0000256" key="2">
    <source>
        <dbReference type="ARBA" id="ARBA00034247"/>
    </source>
</evidence>
<dbReference type="SUPFAM" id="SSF55073">
    <property type="entry name" value="Nucleotide cyclase"/>
    <property type="match status" value="1"/>
</dbReference>
<dbReference type="EC" id="2.7.7.65" evidence="1"/>
<feature type="domain" description="GGDEF" evidence="5">
    <location>
        <begin position="516"/>
        <end position="650"/>
    </location>
</feature>
<dbReference type="CDD" id="cd01949">
    <property type="entry name" value="GGDEF"/>
    <property type="match status" value="1"/>
</dbReference>
<evidence type="ECO:0000313" key="6">
    <source>
        <dbReference type="EMBL" id="MDR5873640.1"/>
    </source>
</evidence>
<name>A0ABU1G822_9GAMM</name>
<keyword evidence="3" id="KW-0812">Transmembrane</keyword>
<dbReference type="PROSITE" id="PS50887">
    <property type="entry name" value="GGDEF"/>
    <property type="match status" value="1"/>
</dbReference>
<sequence>MPQTLFPRIAPSLTAASTLGATALLVVSPDITTLALWCLGLAQLAAMRGWRISACLLAVSTLGLLAPGMLSYLLPETWLSTATWQLVAERVWPSATLETLRAPLLATVSLQLTALTLLLRCRARLGAPLLIIAASLLIILQVAEPTLRQGLPPLLHYAADGQTLLLHATLLLAQLLLAGPNWRNKRYLALSLWTALGLVGLSLLLWQQLHFQTERTLHQRAEARVQTVTTQLNREISDHLDAMRRFARIWALQSTPPTYRQWAQQAKGYKRDFDYLINIAFIAPDSSMRQVYPPTPLNLSTLGVRLFDVQPEGRPALEPALRGEREGSTEVIELLQGGAGMIHYLPVRSNTQEVLGATAMAMSLPRLADTLFQRLPSPDGLIQWHDGERILAEHGEASHPGPWTYQHLVTLGNRTLTLTDRPRRDHLLSQLPRLPTLSLVLGLTFAHLVYLVIYTFMRLGDQHRAMQQSNASLQQEMHTRSQLQREVEWLARHDELTGIANRRHFLDHVSAYESKRPLSLALFDIDHFKRVNDQLGHLVGDDYLARVAELGEALMAHHGGLFARYGGEEFVAWLPGLDIDAARSVAESLRLKLIGAHLAHADGEPITLSAGVVSVSDARPLDMTRLMQTVDDALYRAKDAGRNRVVTGQLDD</sequence>
<protein>
    <recommendedName>
        <fullName evidence="1">diguanylate cyclase</fullName>
        <ecNumber evidence="1">2.7.7.65</ecNumber>
    </recommendedName>
</protein>
<dbReference type="InterPro" id="IPR029787">
    <property type="entry name" value="Nucleotide_cyclase"/>
</dbReference>
<dbReference type="GO" id="GO:0052621">
    <property type="term" value="F:diguanylate cyclase activity"/>
    <property type="evidence" value="ECO:0007669"/>
    <property type="project" value="UniProtKB-EC"/>
</dbReference>
<feature type="transmembrane region" description="Helical" evidence="3">
    <location>
        <begin position="20"/>
        <end position="42"/>
    </location>
</feature>
<dbReference type="PANTHER" id="PTHR45138">
    <property type="entry name" value="REGULATORY COMPONENTS OF SENSORY TRANSDUCTION SYSTEM"/>
    <property type="match status" value="1"/>
</dbReference>
<dbReference type="Gene3D" id="3.30.70.270">
    <property type="match status" value="1"/>
</dbReference>
<keyword evidence="3" id="KW-1133">Transmembrane helix</keyword>
<gene>
    <name evidence="6" type="ORF">QC815_01775</name>
</gene>
<feature type="transmembrane region" description="Helical" evidence="3">
    <location>
        <begin position="187"/>
        <end position="206"/>
    </location>
</feature>
<dbReference type="Pfam" id="PF00990">
    <property type="entry name" value="GGDEF"/>
    <property type="match status" value="1"/>
</dbReference>
<feature type="transmembrane region" description="Helical" evidence="3">
    <location>
        <begin position="54"/>
        <end position="74"/>
    </location>
</feature>
<dbReference type="InterPro" id="IPR006189">
    <property type="entry name" value="CHASE_dom"/>
</dbReference>
<dbReference type="InterPro" id="IPR000160">
    <property type="entry name" value="GGDEF_dom"/>
</dbReference>
<feature type="transmembrane region" description="Helical" evidence="3">
    <location>
        <begin position="163"/>
        <end position="180"/>
    </location>
</feature>
<dbReference type="InterPro" id="IPR050469">
    <property type="entry name" value="Diguanylate_Cyclase"/>
</dbReference>
<feature type="transmembrane region" description="Helical" evidence="3">
    <location>
        <begin position="100"/>
        <end position="118"/>
    </location>
</feature>
<dbReference type="PANTHER" id="PTHR45138:SF9">
    <property type="entry name" value="DIGUANYLATE CYCLASE DGCM-RELATED"/>
    <property type="match status" value="1"/>
</dbReference>
<dbReference type="SMART" id="SM01079">
    <property type="entry name" value="CHASE"/>
    <property type="match status" value="1"/>
</dbReference>
<keyword evidence="6" id="KW-0808">Transferase</keyword>
<evidence type="ECO:0000256" key="3">
    <source>
        <dbReference type="SAM" id="Phobius"/>
    </source>
</evidence>
<accession>A0ABU1G822</accession>
<dbReference type="NCBIfam" id="TIGR00254">
    <property type="entry name" value="GGDEF"/>
    <property type="match status" value="1"/>
</dbReference>
<evidence type="ECO:0000259" key="4">
    <source>
        <dbReference type="PROSITE" id="PS50839"/>
    </source>
</evidence>
<dbReference type="SMART" id="SM00267">
    <property type="entry name" value="GGDEF"/>
    <property type="match status" value="1"/>
</dbReference>
<comment type="catalytic activity">
    <reaction evidence="2">
        <text>2 GTP = 3',3'-c-di-GMP + 2 diphosphate</text>
        <dbReference type="Rhea" id="RHEA:24898"/>
        <dbReference type="ChEBI" id="CHEBI:33019"/>
        <dbReference type="ChEBI" id="CHEBI:37565"/>
        <dbReference type="ChEBI" id="CHEBI:58805"/>
        <dbReference type="EC" id="2.7.7.65"/>
    </reaction>
</comment>
<dbReference type="EMBL" id="JARWAI010000001">
    <property type="protein sequence ID" value="MDR5873640.1"/>
    <property type="molecule type" value="Genomic_DNA"/>
</dbReference>
<keyword evidence="3" id="KW-0472">Membrane</keyword>
<dbReference type="Proteomes" id="UP001269267">
    <property type="component" value="Unassembled WGS sequence"/>
</dbReference>
<keyword evidence="7" id="KW-1185">Reference proteome</keyword>
<reference evidence="6 7" key="1">
    <citation type="submission" date="2023-04" db="EMBL/GenBank/DDBJ databases">
        <title>A long-awaited taxogenomic arrangement of the family Halomonadaceae.</title>
        <authorList>
            <person name="De La Haba R."/>
            <person name="Chuvochina M."/>
            <person name="Wittouck S."/>
            <person name="Arahal D.R."/>
            <person name="Sanchez-Porro C."/>
            <person name="Hugenholtz P."/>
            <person name="Ventosa A."/>
        </authorList>
    </citation>
    <scope>NUCLEOTIDE SEQUENCE [LARGE SCALE GENOMIC DNA]</scope>
    <source>
        <strain evidence="6 7">DSM 18042</strain>
    </source>
</reference>
<proteinExistence type="predicted"/>
<feature type="transmembrane region" description="Helical" evidence="3">
    <location>
        <begin position="437"/>
        <end position="457"/>
    </location>
</feature>
<dbReference type="RefSeq" id="WP_230448363.1">
    <property type="nucleotide sequence ID" value="NZ_JARWAI010000001.1"/>
</dbReference>
<dbReference type="InterPro" id="IPR043128">
    <property type="entry name" value="Rev_trsase/Diguanyl_cyclase"/>
</dbReference>
<evidence type="ECO:0000256" key="1">
    <source>
        <dbReference type="ARBA" id="ARBA00012528"/>
    </source>
</evidence>
<organism evidence="6 7">
    <name type="scientific">Vreelandella gomseomensis</name>
    <dbReference type="NCBI Taxonomy" id="370766"/>
    <lineage>
        <taxon>Bacteria</taxon>
        <taxon>Pseudomonadati</taxon>
        <taxon>Pseudomonadota</taxon>
        <taxon>Gammaproteobacteria</taxon>
        <taxon>Oceanospirillales</taxon>
        <taxon>Halomonadaceae</taxon>
        <taxon>Vreelandella</taxon>
    </lineage>
</organism>